<evidence type="ECO:0000313" key="2">
    <source>
        <dbReference type="Proteomes" id="UP000013909"/>
    </source>
</evidence>
<organism evidence="1 2">
    <name type="scientific">Lunatimonas lonarensis</name>
    <dbReference type="NCBI Taxonomy" id="1232681"/>
    <lineage>
        <taxon>Bacteria</taxon>
        <taxon>Pseudomonadati</taxon>
        <taxon>Bacteroidota</taxon>
        <taxon>Cytophagia</taxon>
        <taxon>Cytophagales</taxon>
        <taxon>Cyclobacteriaceae</taxon>
    </lineage>
</organism>
<dbReference type="Proteomes" id="UP000013909">
    <property type="component" value="Unassembled WGS sequence"/>
</dbReference>
<gene>
    <name evidence="1" type="ORF">ADIS_3999</name>
</gene>
<proteinExistence type="predicted"/>
<dbReference type="STRING" id="1232681.ADIS_3999"/>
<sequence>MSVLALGDISIQMTKNVLQILKKVFQKHSKKFGGNFNWFYICKNVFQIYIYVF</sequence>
<reference evidence="1 2" key="1">
    <citation type="submission" date="2013-02" db="EMBL/GenBank/DDBJ databases">
        <title>A novel strain isolated from Lonar lake, Maharashtra, India.</title>
        <authorList>
            <person name="Singh A."/>
        </authorList>
    </citation>
    <scope>NUCLEOTIDE SEQUENCE [LARGE SCALE GENOMIC DNA]</scope>
    <source>
        <strain evidence="1 2">AK24</strain>
    </source>
</reference>
<dbReference type="EMBL" id="AQHR01000104">
    <property type="protein sequence ID" value="EON75596.1"/>
    <property type="molecule type" value="Genomic_DNA"/>
</dbReference>
<name>R7ZNC0_9BACT</name>
<accession>R7ZNC0</accession>
<comment type="caution">
    <text evidence="1">The sequence shown here is derived from an EMBL/GenBank/DDBJ whole genome shotgun (WGS) entry which is preliminary data.</text>
</comment>
<evidence type="ECO:0000313" key="1">
    <source>
        <dbReference type="EMBL" id="EON75596.1"/>
    </source>
</evidence>
<dbReference type="AlphaFoldDB" id="R7ZNC0"/>
<keyword evidence="2" id="KW-1185">Reference proteome</keyword>
<protein>
    <submittedName>
        <fullName evidence="1">Uncharacterized protein</fullName>
    </submittedName>
</protein>